<keyword evidence="2 6" id="KW-0805">Transcription regulation</keyword>
<dbReference type="PROSITE" id="PS01063">
    <property type="entry name" value="SIGMA70_ECF"/>
    <property type="match status" value="1"/>
</dbReference>
<dbReference type="InterPro" id="IPR013325">
    <property type="entry name" value="RNA_pol_sigma_r2"/>
</dbReference>
<comment type="caution">
    <text evidence="10">The sequence shown here is derived from an EMBL/GenBank/DDBJ whole genome shotgun (WGS) entry which is preliminary data.</text>
</comment>
<dbReference type="InterPro" id="IPR013249">
    <property type="entry name" value="RNA_pol_sigma70_r4_t2"/>
</dbReference>
<dbReference type="InterPro" id="IPR013324">
    <property type="entry name" value="RNA_pol_sigma_r3/r4-like"/>
</dbReference>
<dbReference type="InterPro" id="IPR000838">
    <property type="entry name" value="RNA_pol_sigma70_ECF_CS"/>
</dbReference>
<dbReference type="InterPro" id="IPR014284">
    <property type="entry name" value="RNA_pol_sigma-70_dom"/>
</dbReference>
<dbReference type="SUPFAM" id="SSF88946">
    <property type="entry name" value="Sigma2 domain of RNA polymerase sigma factors"/>
    <property type="match status" value="1"/>
</dbReference>
<dbReference type="InterPro" id="IPR039425">
    <property type="entry name" value="RNA_pol_sigma-70-like"/>
</dbReference>
<sequence length="214" mass="23882">MKRKVTRSSSGSSSGAFSEALADGSSTPDGARRIALVDADDRTLAGRASDGDVRAFEVLIRRYGPYMRAYSTRVLGSTDEVDDVVQESFITAWQQLPQLADLTAVKSWLMRIVSHKCIDRIRARRPHADIDDHEPHADDGESPPRRAEAMDRERALEAALAALPEQQRQSWLLREMSGLSYDEIAEELGVPASTVRGFLVRARKSLIRDMEGWR</sequence>
<dbReference type="Gene3D" id="1.10.10.10">
    <property type="entry name" value="Winged helix-like DNA-binding domain superfamily/Winged helix DNA-binding domain"/>
    <property type="match status" value="1"/>
</dbReference>
<organism evidence="10 11">
    <name type="scientific">Naasia lichenicola</name>
    <dbReference type="NCBI Taxonomy" id="2565933"/>
    <lineage>
        <taxon>Bacteria</taxon>
        <taxon>Bacillati</taxon>
        <taxon>Actinomycetota</taxon>
        <taxon>Actinomycetes</taxon>
        <taxon>Micrococcales</taxon>
        <taxon>Microbacteriaceae</taxon>
        <taxon>Naasia</taxon>
    </lineage>
</organism>
<feature type="region of interest" description="Disordered" evidence="7">
    <location>
        <begin position="1"/>
        <end position="30"/>
    </location>
</feature>
<evidence type="ECO:0000256" key="3">
    <source>
        <dbReference type="ARBA" id="ARBA00023082"/>
    </source>
</evidence>
<dbReference type="InterPro" id="IPR036388">
    <property type="entry name" value="WH-like_DNA-bd_sf"/>
</dbReference>
<dbReference type="GO" id="GO:0016987">
    <property type="term" value="F:sigma factor activity"/>
    <property type="evidence" value="ECO:0007669"/>
    <property type="project" value="UniProtKB-KW"/>
</dbReference>
<reference evidence="10 11" key="1">
    <citation type="submission" date="2019-04" db="EMBL/GenBank/DDBJ databases">
        <authorList>
            <person name="Jiang L."/>
        </authorList>
    </citation>
    <scope>NUCLEOTIDE SEQUENCE [LARGE SCALE GENOMIC DNA]</scope>
    <source>
        <strain evidence="10 11">YIM 131853</strain>
    </source>
</reference>
<evidence type="ECO:0000256" key="6">
    <source>
        <dbReference type="RuleBase" id="RU000716"/>
    </source>
</evidence>
<evidence type="ECO:0000313" key="10">
    <source>
        <dbReference type="EMBL" id="THG30007.1"/>
    </source>
</evidence>
<evidence type="ECO:0000256" key="4">
    <source>
        <dbReference type="ARBA" id="ARBA00023125"/>
    </source>
</evidence>
<evidence type="ECO:0000259" key="8">
    <source>
        <dbReference type="Pfam" id="PF04542"/>
    </source>
</evidence>
<evidence type="ECO:0000256" key="2">
    <source>
        <dbReference type="ARBA" id="ARBA00023015"/>
    </source>
</evidence>
<protein>
    <recommendedName>
        <fullName evidence="6">RNA polymerase sigma factor</fullName>
    </recommendedName>
</protein>
<dbReference type="PANTHER" id="PTHR43133">
    <property type="entry name" value="RNA POLYMERASE ECF-TYPE SIGMA FACTO"/>
    <property type="match status" value="1"/>
</dbReference>
<feature type="domain" description="RNA polymerase sigma factor 70 region 4 type 2" evidence="9">
    <location>
        <begin position="154"/>
        <end position="206"/>
    </location>
</feature>
<dbReference type="CDD" id="cd06171">
    <property type="entry name" value="Sigma70_r4"/>
    <property type="match status" value="1"/>
</dbReference>
<dbReference type="Pfam" id="PF04542">
    <property type="entry name" value="Sigma70_r2"/>
    <property type="match status" value="1"/>
</dbReference>
<evidence type="ECO:0000256" key="1">
    <source>
        <dbReference type="ARBA" id="ARBA00010641"/>
    </source>
</evidence>
<feature type="region of interest" description="Disordered" evidence="7">
    <location>
        <begin position="128"/>
        <end position="150"/>
    </location>
</feature>
<evidence type="ECO:0000256" key="5">
    <source>
        <dbReference type="ARBA" id="ARBA00023163"/>
    </source>
</evidence>
<gene>
    <name evidence="10" type="ORF">E6C64_15310</name>
</gene>
<dbReference type="GO" id="GO:0006352">
    <property type="term" value="P:DNA-templated transcription initiation"/>
    <property type="evidence" value="ECO:0007669"/>
    <property type="project" value="InterPro"/>
</dbReference>
<dbReference type="PANTHER" id="PTHR43133:SF8">
    <property type="entry name" value="RNA POLYMERASE SIGMA FACTOR HI_1459-RELATED"/>
    <property type="match status" value="1"/>
</dbReference>
<dbReference type="GO" id="GO:0003677">
    <property type="term" value="F:DNA binding"/>
    <property type="evidence" value="ECO:0007669"/>
    <property type="project" value="UniProtKB-KW"/>
</dbReference>
<evidence type="ECO:0000259" key="9">
    <source>
        <dbReference type="Pfam" id="PF08281"/>
    </source>
</evidence>
<dbReference type="Gene3D" id="1.10.1740.10">
    <property type="match status" value="1"/>
</dbReference>
<dbReference type="GO" id="GO:0006950">
    <property type="term" value="P:response to stress"/>
    <property type="evidence" value="ECO:0007669"/>
    <property type="project" value="UniProtKB-ARBA"/>
</dbReference>
<evidence type="ECO:0000256" key="7">
    <source>
        <dbReference type="SAM" id="MobiDB-lite"/>
    </source>
</evidence>
<keyword evidence="3 6" id="KW-0731">Sigma factor</keyword>
<keyword evidence="4 6" id="KW-0238">DNA-binding</keyword>
<dbReference type="InterPro" id="IPR007627">
    <property type="entry name" value="RNA_pol_sigma70_r2"/>
</dbReference>
<dbReference type="OrthoDB" id="7376212at2"/>
<comment type="similarity">
    <text evidence="1 6">Belongs to the sigma-70 factor family. ECF subfamily.</text>
</comment>
<dbReference type="SUPFAM" id="SSF88659">
    <property type="entry name" value="Sigma3 and sigma4 domains of RNA polymerase sigma factors"/>
    <property type="match status" value="1"/>
</dbReference>
<dbReference type="NCBIfam" id="TIGR02937">
    <property type="entry name" value="sigma70-ECF"/>
    <property type="match status" value="1"/>
</dbReference>
<name>A0A4V3WT12_9MICO</name>
<dbReference type="AlphaFoldDB" id="A0A4V3WT12"/>
<accession>A0A4V3WT12</accession>
<proteinExistence type="inferred from homology"/>
<evidence type="ECO:0000313" key="11">
    <source>
        <dbReference type="Proteomes" id="UP000309133"/>
    </source>
</evidence>
<dbReference type="Pfam" id="PF08281">
    <property type="entry name" value="Sigma70_r4_2"/>
    <property type="match status" value="1"/>
</dbReference>
<feature type="domain" description="RNA polymerase sigma-70 region 2" evidence="8">
    <location>
        <begin position="59"/>
        <end position="125"/>
    </location>
</feature>
<keyword evidence="5 6" id="KW-0804">Transcription</keyword>
<keyword evidence="11" id="KW-1185">Reference proteome</keyword>
<dbReference type="EMBL" id="SSSM01000005">
    <property type="protein sequence ID" value="THG30007.1"/>
    <property type="molecule type" value="Genomic_DNA"/>
</dbReference>
<dbReference type="Proteomes" id="UP000309133">
    <property type="component" value="Unassembled WGS sequence"/>
</dbReference>